<protein>
    <submittedName>
        <fullName evidence="1">Uncharacterized protein</fullName>
    </submittedName>
</protein>
<evidence type="ECO:0000313" key="1">
    <source>
        <dbReference type="EMBL" id="JAD40122.1"/>
    </source>
</evidence>
<name>A0A0A9SYK4_ARUDO</name>
<proteinExistence type="predicted"/>
<reference evidence="1" key="2">
    <citation type="journal article" date="2015" name="Data Brief">
        <title>Shoot transcriptome of the giant reed, Arundo donax.</title>
        <authorList>
            <person name="Barrero R.A."/>
            <person name="Guerrero F.D."/>
            <person name="Moolhuijzen P."/>
            <person name="Goolsby J.A."/>
            <person name="Tidwell J."/>
            <person name="Bellgard S.E."/>
            <person name="Bellgard M.I."/>
        </authorList>
    </citation>
    <scope>NUCLEOTIDE SEQUENCE</scope>
    <source>
        <tissue evidence="1">Shoot tissue taken approximately 20 cm above the soil surface</tissue>
    </source>
</reference>
<accession>A0A0A9SYK4</accession>
<dbReference type="AlphaFoldDB" id="A0A0A9SYK4"/>
<dbReference type="EMBL" id="GBRH01257773">
    <property type="protein sequence ID" value="JAD40122.1"/>
    <property type="molecule type" value="Transcribed_RNA"/>
</dbReference>
<organism evidence="1">
    <name type="scientific">Arundo donax</name>
    <name type="common">Giant reed</name>
    <name type="synonym">Donax arundinaceus</name>
    <dbReference type="NCBI Taxonomy" id="35708"/>
    <lineage>
        <taxon>Eukaryota</taxon>
        <taxon>Viridiplantae</taxon>
        <taxon>Streptophyta</taxon>
        <taxon>Embryophyta</taxon>
        <taxon>Tracheophyta</taxon>
        <taxon>Spermatophyta</taxon>
        <taxon>Magnoliopsida</taxon>
        <taxon>Liliopsida</taxon>
        <taxon>Poales</taxon>
        <taxon>Poaceae</taxon>
        <taxon>PACMAD clade</taxon>
        <taxon>Arundinoideae</taxon>
        <taxon>Arundineae</taxon>
        <taxon>Arundo</taxon>
    </lineage>
</organism>
<sequence>MDLPRRRCPVEGFRPFTLPTFLGATASFGLGIPPALDLRLALFPRGFIPACSAKGQWVWSAD</sequence>
<reference evidence="1" key="1">
    <citation type="submission" date="2014-09" db="EMBL/GenBank/DDBJ databases">
        <authorList>
            <person name="Magalhaes I.L.F."/>
            <person name="Oliveira U."/>
            <person name="Santos F.R."/>
            <person name="Vidigal T.H.D.A."/>
            <person name="Brescovit A.D."/>
            <person name="Santos A.J."/>
        </authorList>
    </citation>
    <scope>NUCLEOTIDE SEQUENCE</scope>
    <source>
        <tissue evidence="1">Shoot tissue taken approximately 20 cm above the soil surface</tissue>
    </source>
</reference>